<evidence type="ECO:0000313" key="2">
    <source>
        <dbReference type="Proteomes" id="UP000019241"/>
    </source>
</evidence>
<sequence length="60" mass="6900">MMLKDAFQTIGFNGPTPSFMILWKTDEGQTKTMCYSSAEVDEQIQLHACKYTTYEVIKND</sequence>
<dbReference type="PATRIC" id="fig|1265822.4.peg.3907"/>
<dbReference type="AlphaFoldDB" id="W7DFG9"/>
<name>W7DFG9_9LIST</name>
<comment type="caution">
    <text evidence="1">The sequence shown here is derived from an EMBL/GenBank/DDBJ whole genome shotgun (WGS) entry which is preliminary data.</text>
</comment>
<evidence type="ECO:0000313" key="1">
    <source>
        <dbReference type="EMBL" id="EUJ46206.1"/>
    </source>
</evidence>
<dbReference type="Proteomes" id="UP000019241">
    <property type="component" value="Unassembled WGS sequence"/>
</dbReference>
<dbReference type="RefSeq" id="WP_036065185.1">
    <property type="nucleotide sequence ID" value="NZ_AODM01000076.1"/>
</dbReference>
<proteinExistence type="predicted"/>
<reference evidence="1 2" key="1">
    <citation type="submission" date="2012-12" db="EMBL/GenBank/DDBJ databases">
        <title>Novel taxa of Listeriaceae from agricultural environments in the United States.</title>
        <authorList>
            <person name="den Bakker H.C."/>
            <person name="Allred A."/>
            <person name="Warchocki S."/>
            <person name="Wright E.M."/>
            <person name="Burrell A."/>
            <person name="Nightingale K.K."/>
            <person name="Kephart D."/>
            <person name="Wiedmann M."/>
        </authorList>
    </citation>
    <scope>NUCLEOTIDE SEQUENCE [LARGE SCALE GENOMIC DNA]</scope>
    <source>
        <strain evidence="1 2">FSL S10-1203</strain>
    </source>
</reference>
<accession>W7DFG9</accession>
<gene>
    <name evidence="1" type="ORF">MCOL2_19124</name>
</gene>
<organism evidence="1 2">
    <name type="scientific">Listeria fleischmannii FSL S10-1203</name>
    <dbReference type="NCBI Taxonomy" id="1265822"/>
    <lineage>
        <taxon>Bacteria</taxon>
        <taxon>Bacillati</taxon>
        <taxon>Bacillota</taxon>
        <taxon>Bacilli</taxon>
        <taxon>Bacillales</taxon>
        <taxon>Listeriaceae</taxon>
        <taxon>Listeria</taxon>
    </lineage>
</organism>
<dbReference type="EMBL" id="AODM01000076">
    <property type="protein sequence ID" value="EUJ46206.1"/>
    <property type="molecule type" value="Genomic_DNA"/>
</dbReference>
<protein>
    <submittedName>
        <fullName evidence="1">Uncharacterized protein</fullName>
    </submittedName>
</protein>